<keyword evidence="2" id="KW-1185">Reference proteome</keyword>
<sequence>MAIIPELVSQSAHATTKNGANLLVFACIHMHAYMYVRDVIVCFRPPARF</sequence>
<dbReference type="EMBL" id="CAOQHR010000004">
    <property type="protein sequence ID" value="CAI6333434.1"/>
    <property type="molecule type" value="Genomic_DNA"/>
</dbReference>
<dbReference type="AlphaFoldDB" id="A0A9W4UDM5"/>
<organism evidence="1 2">
    <name type="scientific">Periconia digitata</name>
    <dbReference type="NCBI Taxonomy" id="1303443"/>
    <lineage>
        <taxon>Eukaryota</taxon>
        <taxon>Fungi</taxon>
        <taxon>Dikarya</taxon>
        <taxon>Ascomycota</taxon>
        <taxon>Pezizomycotina</taxon>
        <taxon>Dothideomycetes</taxon>
        <taxon>Pleosporomycetidae</taxon>
        <taxon>Pleosporales</taxon>
        <taxon>Massarineae</taxon>
        <taxon>Periconiaceae</taxon>
        <taxon>Periconia</taxon>
    </lineage>
</organism>
<comment type="caution">
    <text evidence="1">The sequence shown here is derived from an EMBL/GenBank/DDBJ whole genome shotgun (WGS) entry which is preliminary data.</text>
</comment>
<evidence type="ECO:0000313" key="1">
    <source>
        <dbReference type="EMBL" id="CAI6333434.1"/>
    </source>
</evidence>
<dbReference type="Proteomes" id="UP001152607">
    <property type="component" value="Unassembled WGS sequence"/>
</dbReference>
<accession>A0A9W4UDM5</accession>
<proteinExistence type="predicted"/>
<evidence type="ECO:0000313" key="2">
    <source>
        <dbReference type="Proteomes" id="UP001152607"/>
    </source>
</evidence>
<name>A0A9W4UDM5_9PLEO</name>
<protein>
    <submittedName>
        <fullName evidence="1">Uncharacterized protein</fullName>
    </submittedName>
</protein>
<reference evidence="1" key="1">
    <citation type="submission" date="2023-01" db="EMBL/GenBank/DDBJ databases">
        <authorList>
            <person name="Van Ghelder C."/>
            <person name="Rancurel C."/>
        </authorList>
    </citation>
    <scope>NUCLEOTIDE SEQUENCE</scope>
    <source>
        <strain evidence="1">CNCM I-4278</strain>
    </source>
</reference>
<gene>
    <name evidence="1" type="ORF">PDIGIT_LOCUS6472</name>
</gene>